<dbReference type="AlphaFoldDB" id="Q7VDK4"/>
<name>Q7VDK4_PROMA</name>
<sequence>METILNPDPSTLRLDLPDPDKDDLNSLQFLDRLQEAWSICEKFDLHTDIWRGRILRVIRDREKRGGDGRGTGFLQWLREMDISKTRAYALIQLADSADELFVGGVLEESSVNNFSRRSFVETAKSSPEVQQMIAESANKGNEITRKDVRRLSDEFTSATSPLLPEGIRQRTQENLLPPKIVAPLAKELSKLPENLQEDLRKTLEGSPDVESIKGVTAAARWIGKSNDAALSLRALQVEGLNVDKATQEAQRIEALGFLVDAFTQAKSIETSVLRLHTAWRRLGDIHETLWIESGSSTPYLRDVLKALQTLSGSTMKVSLGELSGGKKLRLQIVEEAADQLDPPKIIM</sequence>
<evidence type="ECO:0000313" key="2">
    <source>
        <dbReference type="Proteomes" id="UP000001420"/>
    </source>
</evidence>
<dbReference type="KEGG" id="pma:Pro_0372"/>
<proteinExistence type="predicted"/>
<dbReference type="HOGENOM" id="CLU_823696_0_0_3"/>
<keyword evidence="2" id="KW-1185">Reference proteome</keyword>
<dbReference type="EMBL" id="AE017126">
    <property type="protein sequence ID" value="AAP99418.1"/>
    <property type="molecule type" value="Genomic_DNA"/>
</dbReference>
<dbReference type="EnsemblBacteria" id="AAP99418">
    <property type="protein sequence ID" value="AAP99418"/>
    <property type="gene ID" value="Pro_0372"/>
</dbReference>
<evidence type="ECO:0000313" key="1">
    <source>
        <dbReference type="EMBL" id="AAP99418.1"/>
    </source>
</evidence>
<dbReference type="eggNOG" id="ENOG502Z7TH">
    <property type="taxonomic scope" value="Bacteria"/>
</dbReference>
<dbReference type="PATRIC" id="fig|167539.5.peg.380"/>
<accession>Q7VDK4</accession>
<dbReference type="Proteomes" id="UP000001420">
    <property type="component" value="Chromosome"/>
</dbReference>
<dbReference type="STRING" id="167539.Pro_0372"/>
<reference evidence="1 2" key="1">
    <citation type="journal article" date="2003" name="Proc. Natl. Acad. Sci. U.S.A.">
        <title>Genome sequence of the cyanobacterium Prochlorococcus marinus SS120, a nearly minimal oxyphototrophic genome.</title>
        <authorList>
            <person name="Dufresne A."/>
            <person name="Salanoubat M."/>
            <person name="Partensky F."/>
            <person name="Artiguenave F."/>
            <person name="Axmann I.M."/>
            <person name="Barbe V."/>
            <person name="Duprat S."/>
            <person name="Galperin M.Y."/>
            <person name="Koonin E.V."/>
            <person name="Le Gall F."/>
            <person name="Makarova K.S."/>
            <person name="Ostrowski M."/>
            <person name="Oztas S."/>
            <person name="Robert C."/>
            <person name="Rogozin I.B."/>
            <person name="Scanlan D.J."/>
            <person name="Tandeau de Marsac N."/>
            <person name="Weissenbach J."/>
            <person name="Wincker P."/>
            <person name="Wolf Y.I."/>
            <person name="Hess W.R."/>
        </authorList>
    </citation>
    <scope>NUCLEOTIDE SEQUENCE [LARGE SCALE GENOMIC DNA]</scope>
    <source>
        <strain evidence="2">SARG / CCMP1375 / SS120</strain>
    </source>
</reference>
<dbReference type="RefSeq" id="WP_011124527.1">
    <property type="nucleotide sequence ID" value="NC_005042.1"/>
</dbReference>
<gene>
    <name evidence="1" type="ordered locus">Pro_0372</name>
</gene>
<protein>
    <submittedName>
        <fullName evidence="1">Uncharacterized protein</fullName>
    </submittedName>
</protein>
<dbReference type="OrthoDB" id="418184at2"/>
<organism evidence="1 2">
    <name type="scientific">Prochlorococcus marinus (strain SARG / CCMP1375 / SS120)</name>
    <dbReference type="NCBI Taxonomy" id="167539"/>
    <lineage>
        <taxon>Bacteria</taxon>
        <taxon>Bacillati</taxon>
        <taxon>Cyanobacteriota</taxon>
        <taxon>Cyanophyceae</taxon>
        <taxon>Synechococcales</taxon>
        <taxon>Prochlorococcaceae</taxon>
        <taxon>Prochlorococcus</taxon>
    </lineage>
</organism>